<dbReference type="InterPro" id="IPR038740">
    <property type="entry name" value="BioF2-like_GNAT_dom"/>
</dbReference>
<keyword evidence="2" id="KW-0808">Transferase</keyword>
<accession>A0A1H3VK63</accession>
<dbReference type="InterPro" id="IPR016181">
    <property type="entry name" value="Acyl_CoA_acyltransferase"/>
</dbReference>
<feature type="domain" description="BioF2-like acetyltransferase" evidence="1">
    <location>
        <begin position="158"/>
        <end position="296"/>
    </location>
</feature>
<sequence>MKYSLIEVADLTAEHRETWRTLQRSTACLRSPYFCLEFTLAAAAVRNDVRVVVLEEGAEAVGFFPFQRGRFGGGRPVGGALSDYHGVIVAPGAIWDVETLLRSCGLAYWEFDHLIAEQAPLDQYHSRWALSPALDLSQGFGAYRARRRAAGAGRFFQLERKARKLAREVGPLRFVAHTHDREILQQVFQWKSEQCRRSGVVDFFEHEWARALVEQLWTTETGYFSGRLSALYAGEKLVAAHMGMCSGSVWHWWFPGYDRSFGKYSPGGILLCKVAEEAAAQGLQQLDLGKGDDPYKNSFADCANPVAEGCAWRPSAGNAFRRLANGSENLLRQSRLIEPVRPILRMAKRWTYRQRFA</sequence>
<proteinExistence type="predicted"/>
<dbReference type="STRING" id="658218.SAMN05216562_0021"/>
<dbReference type="Proteomes" id="UP000198658">
    <property type="component" value="Unassembled WGS sequence"/>
</dbReference>
<dbReference type="OrthoDB" id="9808976at2"/>
<dbReference type="Gene3D" id="3.40.630.30">
    <property type="match status" value="1"/>
</dbReference>
<dbReference type="Pfam" id="PF13480">
    <property type="entry name" value="Acetyltransf_6"/>
    <property type="match status" value="1"/>
</dbReference>
<dbReference type="RefSeq" id="WP_091383757.1">
    <property type="nucleotide sequence ID" value="NZ_FNQO01000001.1"/>
</dbReference>
<evidence type="ECO:0000259" key="1">
    <source>
        <dbReference type="Pfam" id="PF13480"/>
    </source>
</evidence>
<dbReference type="EMBL" id="FNQO01000001">
    <property type="protein sequence ID" value="SDZ75160.1"/>
    <property type="molecule type" value="Genomic_DNA"/>
</dbReference>
<keyword evidence="3" id="KW-1185">Reference proteome</keyword>
<dbReference type="AlphaFoldDB" id="A0A1H3VK63"/>
<evidence type="ECO:0000313" key="3">
    <source>
        <dbReference type="Proteomes" id="UP000198658"/>
    </source>
</evidence>
<name>A0A1H3VK63_9GAMM</name>
<protein>
    <submittedName>
        <fullName evidence="2">Acetyltransferase involved in cellulose biosynthesis, CelD/BcsL family</fullName>
    </submittedName>
</protein>
<evidence type="ECO:0000313" key="2">
    <source>
        <dbReference type="EMBL" id="SDZ75160.1"/>
    </source>
</evidence>
<gene>
    <name evidence="2" type="ORF">SAMN05216562_0021</name>
</gene>
<organism evidence="2 3">
    <name type="scientific">Microbulbifer marinus</name>
    <dbReference type="NCBI Taxonomy" id="658218"/>
    <lineage>
        <taxon>Bacteria</taxon>
        <taxon>Pseudomonadati</taxon>
        <taxon>Pseudomonadota</taxon>
        <taxon>Gammaproteobacteria</taxon>
        <taxon>Cellvibrionales</taxon>
        <taxon>Microbulbiferaceae</taxon>
        <taxon>Microbulbifer</taxon>
    </lineage>
</organism>
<dbReference type="SUPFAM" id="SSF55729">
    <property type="entry name" value="Acyl-CoA N-acyltransferases (Nat)"/>
    <property type="match status" value="1"/>
</dbReference>
<dbReference type="GO" id="GO:0016740">
    <property type="term" value="F:transferase activity"/>
    <property type="evidence" value="ECO:0007669"/>
    <property type="project" value="UniProtKB-KW"/>
</dbReference>
<reference evidence="3" key="1">
    <citation type="submission" date="2016-10" db="EMBL/GenBank/DDBJ databases">
        <authorList>
            <person name="Varghese N."/>
            <person name="Submissions S."/>
        </authorList>
    </citation>
    <scope>NUCLEOTIDE SEQUENCE [LARGE SCALE GENOMIC DNA]</scope>
    <source>
        <strain evidence="3">CGMCC 1.10657</strain>
    </source>
</reference>